<keyword evidence="1" id="KW-0812">Transmembrane</keyword>
<dbReference type="KEGG" id="bot:CIT37_01150"/>
<keyword evidence="1" id="KW-1133">Transmembrane helix</keyword>
<proteinExistence type="predicted"/>
<evidence type="ECO:0000256" key="1">
    <source>
        <dbReference type="SAM" id="Phobius"/>
    </source>
</evidence>
<evidence type="ECO:0000313" key="2">
    <source>
        <dbReference type="EMBL" id="AWL91062.1"/>
    </source>
</evidence>
<feature type="transmembrane region" description="Helical" evidence="1">
    <location>
        <begin position="335"/>
        <end position="355"/>
    </location>
</feature>
<dbReference type="EMBL" id="CP029425">
    <property type="protein sequence ID" value="AWL91062.1"/>
    <property type="molecule type" value="Genomic_DNA"/>
</dbReference>
<feature type="transmembrane region" description="Helical" evidence="1">
    <location>
        <begin position="80"/>
        <end position="102"/>
    </location>
</feature>
<accession>A0A2U8P063</accession>
<reference evidence="2 3" key="1">
    <citation type="journal article" date="2014" name="Int. J. Syst. Evol. Microbiol.">
        <title>Bradyrhizobium ottawaense sp. nov., a symbiotic nitrogen fixing bacterium from root nodules of soybeans in Canada.</title>
        <authorList>
            <person name="Yu X."/>
            <person name="Cloutier S."/>
            <person name="Tambong J.T."/>
            <person name="Bromfield E.S."/>
        </authorList>
    </citation>
    <scope>NUCLEOTIDE SEQUENCE [LARGE SCALE GENOMIC DNA]</scope>
    <source>
        <strain evidence="2 3">OO99</strain>
    </source>
</reference>
<sequence>MQGRAGTELTRLAKFAIWCSVASLLFLSQIAINIGDFPASTDLFCYLALSVYLLGSGFAALEVSIAVLWLAIATVGSSRIVYSAEPTSWSSLFLLLCLYAPFSVRLAHREKMERVSEYVQSTFILLVAVIAAIAVLQLLAVNIFKASGLTNIAFILPDEIRGAGTYSFFRESGGIVKANGFFLRESATLSILTAIGFLLEYHSRRRLFLIVLLLGGLLSSISGSGILIVIVAFLVPTSLRKAPLFVAALVVLFALLAYGSEIPGLSLWLDRLSELDSRGSSGYARFVAPLQMLERSVEKGSAAIWLGNGSGSYLRTVAALQLKYEINDPTWAKLIYEYGVAGFCVVVALFAGRLYSSRLRPEICNAVLYAWISAGNILKPDFVLLVWMLSLVHKDRRSLVPANLRDQPRQRC</sequence>
<feature type="transmembrane region" description="Helical" evidence="1">
    <location>
        <begin position="242"/>
        <end position="260"/>
    </location>
</feature>
<dbReference type="AlphaFoldDB" id="A0A2U8P063"/>
<feature type="transmembrane region" description="Helical" evidence="1">
    <location>
        <begin position="52"/>
        <end position="73"/>
    </location>
</feature>
<evidence type="ECO:0000313" key="3">
    <source>
        <dbReference type="Proteomes" id="UP000215703"/>
    </source>
</evidence>
<gene>
    <name evidence="2" type="ORF">CIT37_01150</name>
</gene>
<dbReference type="Proteomes" id="UP000215703">
    <property type="component" value="Chromosome"/>
</dbReference>
<feature type="transmembrane region" description="Helical" evidence="1">
    <location>
        <begin position="367"/>
        <end position="389"/>
    </location>
</feature>
<name>A0A2U8P063_9BRAD</name>
<reference evidence="2 3" key="2">
    <citation type="journal article" date="2017" name="Syst. Appl. Microbiol.">
        <title>Soybeans inoculated with root zone soils of Canadian native legumes harbour diverse and novel Bradyrhizobium spp. that possess agricultural potential.</title>
        <authorList>
            <person name="Bromfield E.S.P."/>
            <person name="Cloutier S."/>
            <person name="Tambong J.T."/>
            <person name="Tran Thi T.V."/>
        </authorList>
    </citation>
    <scope>NUCLEOTIDE SEQUENCE [LARGE SCALE GENOMIC DNA]</scope>
    <source>
        <strain evidence="2 3">OO99</strain>
    </source>
</reference>
<keyword evidence="1" id="KW-0472">Membrane</keyword>
<organism evidence="2 3">
    <name type="scientific">Bradyrhizobium ottawaense</name>
    <dbReference type="NCBI Taxonomy" id="931866"/>
    <lineage>
        <taxon>Bacteria</taxon>
        <taxon>Pseudomonadati</taxon>
        <taxon>Pseudomonadota</taxon>
        <taxon>Alphaproteobacteria</taxon>
        <taxon>Hyphomicrobiales</taxon>
        <taxon>Nitrobacteraceae</taxon>
        <taxon>Bradyrhizobium</taxon>
    </lineage>
</organism>
<feature type="transmembrane region" description="Helical" evidence="1">
    <location>
        <begin position="207"/>
        <end position="235"/>
    </location>
</feature>
<evidence type="ECO:0008006" key="4">
    <source>
        <dbReference type="Google" id="ProtNLM"/>
    </source>
</evidence>
<feature type="transmembrane region" description="Helical" evidence="1">
    <location>
        <begin position="12"/>
        <end position="32"/>
    </location>
</feature>
<dbReference type="RefSeq" id="WP_095424367.1">
    <property type="nucleotide sequence ID" value="NZ_CP150125.1"/>
</dbReference>
<protein>
    <recommendedName>
        <fullName evidence="4">O-antigen ligase domain-containing protein</fullName>
    </recommendedName>
</protein>
<feature type="transmembrane region" description="Helical" evidence="1">
    <location>
        <begin position="122"/>
        <end position="144"/>
    </location>
</feature>